<dbReference type="Proteomes" id="UP001370490">
    <property type="component" value="Unassembled WGS sequence"/>
</dbReference>
<dbReference type="EMBL" id="JBAMMX010000027">
    <property type="protein sequence ID" value="KAK6913382.1"/>
    <property type="molecule type" value="Genomic_DNA"/>
</dbReference>
<reference evidence="8 10" key="1">
    <citation type="submission" date="2023-12" db="EMBL/GenBank/DDBJ databases">
        <title>A high-quality genome assembly for Dillenia turbinata (Dilleniales).</title>
        <authorList>
            <person name="Chanderbali A."/>
        </authorList>
    </citation>
    <scope>NUCLEOTIDE SEQUENCE [LARGE SCALE GENOMIC DNA]</scope>
    <source>
        <strain evidence="8">LSX21</strain>
        <tissue evidence="8">Leaf</tissue>
    </source>
</reference>
<comment type="similarity">
    <text evidence="2">Belongs to the plant rapid alkalinization factor (RALF) family.</text>
</comment>
<dbReference type="GO" id="GO:0005576">
    <property type="term" value="C:extracellular region"/>
    <property type="evidence" value="ECO:0007669"/>
    <property type="project" value="UniProtKB-SubCell"/>
</dbReference>
<dbReference type="GO" id="GO:0005179">
    <property type="term" value="F:hormone activity"/>
    <property type="evidence" value="ECO:0007669"/>
    <property type="project" value="UniProtKB-KW"/>
</dbReference>
<evidence type="ECO:0000256" key="3">
    <source>
        <dbReference type="ARBA" id="ARBA00022525"/>
    </source>
</evidence>
<dbReference type="PANTHER" id="PTHR33136">
    <property type="entry name" value="RAPID ALKALINIZATION FACTOR-LIKE"/>
    <property type="match status" value="1"/>
</dbReference>
<dbReference type="InterPro" id="IPR008801">
    <property type="entry name" value="RALF"/>
</dbReference>
<evidence type="ECO:0000256" key="7">
    <source>
        <dbReference type="SAM" id="SignalP"/>
    </source>
</evidence>
<dbReference type="GO" id="GO:0009506">
    <property type="term" value="C:plasmodesma"/>
    <property type="evidence" value="ECO:0007669"/>
    <property type="project" value="TreeGrafter"/>
</dbReference>
<evidence type="ECO:0000256" key="6">
    <source>
        <dbReference type="ARBA" id="ARBA00023157"/>
    </source>
</evidence>
<gene>
    <name evidence="8" type="ORF">RJ641_022983</name>
    <name evidence="9" type="ORF">RJ641_022984</name>
</gene>
<evidence type="ECO:0000256" key="4">
    <source>
        <dbReference type="ARBA" id="ARBA00022702"/>
    </source>
</evidence>
<dbReference type="AlphaFoldDB" id="A0AAN8YUQ4"/>
<evidence type="ECO:0000313" key="10">
    <source>
        <dbReference type="Proteomes" id="UP001370490"/>
    </source>
</evidence>
<organism evidence="8 10">
    <name type="scientific">Dillenia turbinata</name>
    <dbReference type="NCBI Taxonomy" id="194707"/>
    <lineage>
        <taxon>Eukaryota</taxon>
        <taxon>Viridiplantae</taxon>
        <taxon>Streptophyta</taxon>
        <taxon>Embryophyta</taxon>
        <taxon>Tracheophyta</taxon>
        <taxon>Spermatophyta</taxon>
        <taxon>Magnoliopsida</taxon>
        <taxon>eudicotyledons</taxon>
        <taxon>Gunneridae</taxon>
        <taxon>Pentapetalae</taxon>
        <taxon>Dilleniales</taxon>
        <taxon>Dilleniaceae</taxon>
        <taxon>Dillenia</taxon>
    </lineage>
</organism>
<keyword evidence="5 7" id="KW-0732">Signal</keyword>
<evidence type="ECO:0000313" key="8">
    <source>
        <dbReference type="EMBL" id="KAK6913382.1"/>
    </source>
</evidence>
<proteinExistence type="inferred from homology"/>
<sequence>MVMMFLVYALDVSAAVTASVSISGDRKGECNGTIGECFIGEELEMLMGSEISRRQLGPNDHPVYQTGRREQGLCGRDSTQSYSGSCLSHKLKIAGRGCKTDYQCRQVPLPRHLDHFLLALLLHLP</sequence>
<comment type="caution">
    <text evidence="8">The sequence shown here is derived from an EMBL/GenBank/DDBJ whole genome shotgun (WGS) entry which is preliminary data.</text>
</comment>
<evidence type="ECO:0000256" key="1">
    <source>
        <dbReference type="ARBA" id="ARBA00004613"/>
    </source>
</evidence>
<dbReference type="GO" id="GO:0019722">
    <property type="term" value="P:calcium-mediated signaling"/>
    <property type="evidence" value="ECO:0007669"/>
    <property type="project" value="TreeGrafter"/>
</dbReference>
<evidence type="ECO:0000313" key="9">
    <source>
        <dbReference type="EMBL" id="KAK6913383.1"/>
    </source>
</evidence>
<dbReference type="PANTHER" id="PTHR33136:SF4">
    <property type="entry name" value="PROTEIN RALF-LIKE 32"/>
    <property type="match status" value="1"/>
</dbReference>
<evidence type="ECO:0000256" key="2">
    <source>
        <dbReference type="ARBA" id="ARBA00009178"/>
    </source>
</evidence>
<keyword evidence="6" id="KW-1015">Disulfide bond</keyword>
<keyword evidence="10" id="KW-1185">Reference proteome</keyword>
<comment type="subcellular location">
    <subcellularLocation>
        <location evidence="1">Secreted</location>
    </subcellularLocation>
</comment>
<name>A0AAN8YUQ4_9MAGN</name>
<accession>A0AAN8YUQ4</accession>
<protein>
    <submittedName>
        <fullName evidence="8">Rapid ALkalinization Factor</fullName>
    </submittedName>
</protein>
<keyword evidence="3" id="KW-0964">Secreted</keyword>
<dbReference type="Pfam" id="PF05498">
    <property type="entry name" value="RALF"/>
    <property type="match status" value="1"/>
</dbReference>
<evidence type="ECO:0000256" key="5">
    <source>
        <dbReference type="ARBA" id="ARBA00022729"/>
    </source>
</evidence>
<dbReference type="EMBL" id="JBAMMX010000027">
    <property type="protein sequence ID" value="KAK6913383.1"/>
    <property type="molecule type" value="Genomic_DNA"/>
</dbReference>
<feature type="signal peptide" evidence="7">
    <location>
        <begin position="1"/>
        <end position="18"/>
    </location>
</feature>
<keyword evidence="4" id="KW-0372">Hormone</keyword>
<feature type="chain" id="PRO_5044710972" evidence="7">
    <location>
        <begin position="19"/>
        <end position="125"/>
    </location>
</feature>